<dbReference type="GO" id="GO:0007165">
    <property type="term" value="P:signal transduction"/>
    <property type="evidence" value="ECO:0007669"/>
    <property type="project" value="UniProtKB-KW"/>
</dbReference>
<dbReference type="EMBL" id="FOYW01000001">
    <property type="protein sequence ID" value="SFR53019.1"/>
    <property type="molecule type" value="Genomic_DNA"/>
</dbReference>
<name>A0A1I6HEZ6_9GAMM</name>
<evidence type="ECO:0000256" key="4">
    <source>
        <dbReference type="ARBA" id="ARBA00022989"/>
    </source>
</evidence>
<dbReference type="PROSITE" id="PS50111">
    <property type="entry name" value="CHEMOTAXIS_TRANSDUC_2"/>
    <property type="match status" value="1"/>
</dbReference>
<reference evidence="12" key="1">
    <citation type="submission" date="2016-10" db="EMBL/GenBank/DDBJ databases">
        <authorList>
            <person name="Varghese N."/>
            <person name="Submissions S."/>
        </authorList>
    </citation>
    <scope>NUCLEOTIDE SEQUENCE [LARGE SCALE GENOMIC DNA]</scope>
    <source>
        <strain evidence="12">CGMCC 1.9167</strain>
    </source>
</reference>
<evidence type="ECO:0000256" key="1">
    <source>
        <dbReference type="ARBA" id="ARBA00004370"/>
    </source>
</evidence>
<evidence type="ECO:0000256" key="2">
    <source>
        <dbReference type="ARBA" id="ARBA00022500"/>
    </source>
</evidence>
<gene>
    <name evidence="11" type="ORF">SAMN05216203_1179</name>
</gene>
<evidence type="ECO:0000256" key="5">
    <source>
        <dbReference type="ARBA" id="ARBA00023136"/>
    </source>
</evidence>
<dbReference type="Pfam" id="PF00015">
    <property type="entry name" value="MCPsignal"/>
    <property type="match status" value="1"/>
</dbReference>
<dbReference type="OrthoDB" id="2489132at2"/>
<accession>A0A1I6HEZ6</accession>
<proteinExistence type="inferred from homology"/>
<dbReference type="SUPFAM" id="SSF58104">
    <property type="entry name" value="Methyl-accepting chemotaxis protein (MCP) signaling domain"/>
    <property type="match status" value="1"/>
</dbReference>
<evidence type="ECO:0000256" key="8">
    <source>
        <dbReference type="PROSITE-ProRule" id="PRU00284"/>
    </source>
</evidence>
<evidence type="ECO:0000313" key="11">
    <source>
        <dbReference type="EMBL" id="SFR53019.1"/>
    </source>
</evidence>
<dbReference type="Gene3D" id="1.10.287.950">
    <property type="entry name" value="Methyl-accepting chemotaxis protein"/>
    <property type="match status" value="1"/>
</dbReference>
<keyword evidence="12" id="KW-1185">Reference proteome</keyword>
<dbReference type="STRING" id="650891.SAMN05216203_1179"/>
<keyword evidence="2" id="KW-0145">Chemotaxis</keyword>
<dbReference type="Proteomes" id="UP000198644">
    <property type="component" value="Unassembled WGS sequence"/>
</dbReference>
<comment type="similarity">
    <text evidence="7">Belongs to the methyl-accepting chemotaxis (MCP) protein family.</text>
</comment>
<dbReference type="InterPro" id="IPR004089">
    <property type="entry name" value="MCPsignal_dom"/>
</dbReference>
<dbReference type="SMART" id="SM00283">
    <property type="entry name" value="MA"/>
    <property type="match status" value="1"/>
</dbReference>
<feature type="domain" description="Methyl-accepting transducer" evidence="10">
    <location>
        <begin position="102"/>
        <end position="338"/>
    </location>
</feature>
<dbReference type="PRINTS" id="PR00260">
    <property type="entry name" value="CHEMTRNSDUCR"/>
</dbReference>
<keyword evidence="3 9" id="KW-0812">Transmembrane</keyword>
<keyword evidence="4 9" id="KW-1133">Transmembrane helix</keyword>
<dbReference type="RefSeq" id="WP_092009728.1">
    <property type="nucleotide sequence ID" value="NZ_FOYW01000001.1"/>
</dbReference>
<keyword evidence="6 8" id="KW-0807">Transducer</keyword>
<dbReference type="GO" id="GO:0004888">
    <property type="term" value="F:transmembrane signaling receptor activity"/>
    <property type="evidence" value="ECO:0007669"/>
    <property type="project" value="InterPro"/>
</dbReference>
<evidence type="ECO:0000256" key="6">
    <source>
        <dbReference type="ARBA" id="ARBA00023224"/>
    </source>
</evidence>
<sequence>MGVSNRFLAVAGLLAIVLVAAITAGTLALAGGGAWMAAVVSGLAALLVIAIAWRLVLVPSERALQALAEGRLDSSDPLYARFRGLLRDADTGRVLTETLSASADQNAISAAEVSWAADQIKQRLDRQVGETGQMADYAGQVTDTVRDSARRATAAADVARSASLLSREGRVALSAAIEEIRAVHRQSGENLALIRELDSRSDQIQGVTSVIEDIANQTNLLALNAAIEAARAGDQGRGFAVVADEVRQLAARTTEATSEVAGMLEGIRQAASRILAGVEDLARTVDKGLESVQAVGGNLERIGEEANNLEGEVVAIADSDRENEQNLEQISLGVETLRDEMSESDRGVGELASQASRLMELAEKASAAFAQSSSDSYHHFFYEQARQGARAIGERFGEALERGELSESQLFDRKRTPVPGTHPAKYHSDFDRFTDQALPPIQEPIAHSHDAMVFAIATAPDGYVPTHNQAFAHEPTGDPAKDLTRSRSKRLFNDRTGARCGSHTESLLLQTYRRDTGEIMHDLSVPIYVNGRHWGGLRLGYRPQSGNGRARVSA</sequence>
<organism evidence="11 12">
    <name type="scientific">Marinobacter daqiaonensis</name>
    <dbReference type="NCBI Taxonomy" id="650891"/>
    <lineage>
        <taxon>Bacteria</taxon>
        <taxon>Pseudomonadati</taxon>
        <taxon>Pseudomonadota</taxon>
        <taxon>Gammaproteobacteria</taxon>
        <taxon>Pseudomonadales</taxon>
        <taxon>Marinobacteraceae</taxon>
        <taxon>Marinobacter</taxon>
    </lineage>
</organism>
<evidence type="ECO:0000256" key="3">
    <source>
        <dbReference type="ARBA" id="ARBA00022692"/>
    </source>
</evidence>
<evidence type="ECO:0000256" key="9">
    <source>
        <dbReference type="SAM" id="Phobius"/>
    </source>
</evidence>
<evidence type="ECO:0000259" key="10">
    <source>
        <dbReference type="PROSITE" id="PS50111"/>
    </source>
</evidence>
<evidence type="ECO:0000256" key="7">
    <source>
        <dbReference type="ARBA" id="ARBA00029447"/>
    </source>
</evidence>
<keyword evidence="5 9" id="KW-0472">Membrane</keyword>
<comment type="subcellular location">
    <subcellularLocation>
        <location evidence="1">Membrane</location>
    </subcellularLocation>
</comment>
<dbReference type="GO" id="GO:0016020">
    <property type="term" value="C:membrane"/>
    <property type="evidence" value="ECO:0007669"/>
    <property type="project" value="UniProtKB-SubCell"/>
</dbReference>
<dbReference type="GO" id="GO:0006935">
    <property type="term" value="P:chemotaxis"/>
    <property type="evidence" value="ECO:0007669"/>
    <property type="project" value="UniProtKB-KW"/>
</dbReference>
<feature type="transmembrane region" description="Helical" evidence="9">
    <location>
        <begin position="34"/>
        <end position="57"/>
    </location>
</feature>
<dbReference type="InterPro" id="IPR004090">
    <property type="entry name" value="Chemotax_Me-accpt_rcpt"/>
</dbReference>
<dbReference type="AlphaFoldDB" id="A0A1I6HEZ6"/>
<dbReference type="PANTHER" id="PTHR32089">
    <property type="entry name" value="METHYL-ACCEPTING CHEMOTAXIS PROTEIN MCPB"/>
    <property type="match status" value="1"/>
</dbReference>
<evidence type="ECO:0000313" key="12">
    <source>
        <dbReference type="Proteomes" id="UP000198644"/>
    </source>
</evidence>
<protein>
    <submittedName>
        <fullName evidence="11">Methyl-accepting chemotaxis protein</fullName>
    </submittedName>
</protein>
<dbReference type="PANTHER" id="PTHR32089:SF120">
    <property type="entry name" value="METHYL-ACCEPTING CHEMOTAXIS PROTEIN TLPQ"/>
    <property type="match status" value="1"/>
</dbReference>